<sequence>MIFGAISGAVEQDVEEEKDVIDPDIDEYLEQPETPEPDPDRPLLPLEALLKSINAEMTTEANKGISEVSRDGEALLNDSATNMMDPTDNTIATGYLSRNPNDVEKQSAAESEAASTNTTGYPSTNASVMANLSAAEAEELMYEGYVFTTSESSGNDKEHRARHIATVICSMVAFALNRRANGLQLLNAIRFLACGVSETVNEYAHYMGLCSSRKTAIQALQSLSADSQDRVKDAMDASQLIAPLLCIDNLDMEERVHKATVGKQTRMFHGTWGYIHIPSKTLMDTLDPSELTLAAYHASLQKAASMVIEPDFFLPSDPSGDEYALVLKSQIARVMLKYVATPADRKTMLPLDPPTVEQISTEASNIHMLELMDELDNSAEGIGQVMEALQRQSGLEPIDFFGRLQLVDGNLGTCQIFNALRSLRLPSEYCDHNLNNVHFTLGAAHTLWNIAQTILTHHFGNPNKSDDLGVWQYLDAIGIAPEKVIQKKDFTKMIQAMELVHEVTLYYCLRIILNIQDKLLTEQLPTMPTPTWNDTVERCYKLYCSPEARDNVFDSDPVLSNLLIRLQDFSTVIEASRAMKAGDVGRLIRVWNMWSIMTQLLPGLTHYSAYLPRLVLLITRVLPPSLGKLIRHNLLVSPSGRANHFVAKDFLLETSNYWLKYFYNRAGIGTQIDRLKDLFSSNIPLLRSMFKSLRIDSGGKHYQQSHKTSLNMRALERFNQMANDKHILGHDNEDKTQSKPNGLKITRVPDTYIEGIRCLMAQVCGKANELGRFLMHLPFYNDEQNIQDCDSDVEMMSTHENRNNSSSTGIDSDGNRDPSDVEN</sequence>
<evidence type="ECO:0000313" key="3">
    <source>
        <dbReference type="EMBL" id="KNE89219.1"/>
    </source>
</evidence>
<feature type="compositionally biased region" description="Polar residues" evidence="1">
    <location>
        <begin position="78"/>
        <end position="100"/>
    </location>
</feature>
<dbReference type="AlphaFoldDB" id="A0A0L0UR23"/>
<dbReference type="EMBL" id="AJIL01000442">
    <property type="protein sequence ID" value="KNE89218.1"/>
    <property type="molecule type" value="Genomic_DNA"/>
</dbReference>
<dbReference type="Pfam" id="PF20231">
    <property type="entry name" value="DUF6589"/>
    <property type="match status" value="1"/>
</dbReference>
<proteinExistence type="predicted"/>
<protein>
    <recommendedName>
        <fullName evidence="2">DUF6589 domain-containing protein</fullName>
    </recommendedName>
</protein>
<comment type="caution">
    <text evidence="3">The sequence shown here is derived from an EMBL/GenBank/DDBJ whole genome shotgun (WGS) entry which is preliminary data.</text>
</comment>
<dbReference type="STRING" id="1165861.A0A0L0UR23"/>
<gene>
    <name evidence="3" type="ORF">PSTG_17322</name>
</gene>
<feature type="region of interest" description="Disordered" evidence="1">
    <location>
        <begin position="798"/>
        <end position="823"/>
    </location>
</feature>
<feature type="compositionally biased region" description="Basic and acidic residues" evidence="1">
    <location>
        <begin position="813"/>
        <end position="823"/>
    </location>
</feature>
<dbReference type="EMBL" id="AJIL01000442">
    <property type="protein sequence ID" value="KNE89219.1"/>
    <property type="molecule type" value="Genomic_DNA"/>
</dbReference>
<feature type="region of interest" description="Disordered" evidence="1">
    <location>
        <begin position="78"/>
        <end position="125"/>
    </location>
</feature>
<feature type="compositionally biased region" description="Polar residues" evidence="1">
    <location>
        <begin position="116"/>
        <end position="125"/>
    </location>
</feature>
<dbReference type="Proteomes" id="UP000054564">
    <property type="component" value="Unassembled WGS sequence"/>
</dbReference>
<dbReference type="InterPro" id="IPR046496">
    <property type="entry name" value="DUF6589"/>
</dbReference>
<organism evidence="3 4">
    <name type="scientific">Puccinia striiformis f. sp. tritici PST-78</name>
    <dbReference type="NCBI Taxonomy" id="1165861"/>
    <lineage>
        <taxon>Eukaryota</taxon>
        <taxon>Fungi</taxon>
        <taxon>Dikarya</taxon>
        <taxon>Basidiomycota</taxon>
        <taxon>Pucciniomycotina</taxon>
        <taxon>Pucciniomycetes</taxon>
        <taxon>Pucciniales</taxon>
        <taxon>Pucciniaceae</taxon>
        <taxon>Puccinia</taxon>
    </lineage>
</organism>
<name>A0A0L0UR23_9BASI</name>
<evidence type="ECO:0000313" key="4">
    <source>
        <dbReference type="Proteomes" id="UP000054564"/>
    </source>
</evidence>
<evidence type="ECO:0000259" key="2">
    <source>
        <dbReference type="Pfam" id="PF20231"/>
    </source>
</evidence>
<reference evidence="3" key="1">
    <citation type="submission" date="2014-03" db="EMBL/GenBank/DDBJ databases">
        <title>Cloning and expression analysis of gamma-glutamylcysteines synthetase in perennial ryegrass.</title>
        <authorList>
            <person name="Wei S."/>
            <person name="Sun Z."/>
        </authorList>
    </citation>
    <scope>NUCLEOTIDE SEQUENCE</scope>
    <source>
        <strain evidence="3">Race PST-78</strain>
    </source>
</reference>
<feature type="region of interest" description="Disordered" evidence="1">
    <location>
        <begin position="1"/>
        <end position="42"/>
    </location>
</feature>
<feature type="compositionally biased region" description="Acidic residues" evidence="1">
    <location>
        <begin position="12"/>
        <end position="37"/>
    </location>
</feature>
<keyword evidence="4" id="KW-1185">Reference proteome</keyword>
<feature type="domain" description="DUF6589" evidence="2">
    <location>
        <begin position="307"/>
        <end position="706"/>
    </location>
</feature>
<reference evidence="4" key="2">
    <citation type="submission" date="2014-03" db="EMBL/GenBank/DDBJ databases">
        <title>The Genome Sequence of Puccinia striiformis f. sp. tritici PST-78.</title>
        <authorList>
            <consortium name="The Broad Institute Genome Sequencing Platform"/>
            <person name="Cuomo C."/>
            <person name="Hulbert S."/>
            <person name="Chen X."/>
            <person name="Walker B."/>
            <person name="Young S.K."/>
            <person name="Zeng Q."/>
            <person name="Gargeya S."/>
            <person name="Fitzgerald M."/>
            <person name="Haas B."/>
            <person name="Abouelleil A."/>
            <person name="Alvarado L."/>
            <person name="Arachchi H.M."/>
            <person name="Berlin A.M."/>
            <person name="Chapman S.B."/>
            <person name="Goldberg J."/>
            <person name="Griggs A."/>
            <person name="Gujja S."/>
            <person name="Hansen M."/>
            <person name="Howarth C."/>
            <person name="Imamovic A."/>
            <person name="Larimer J."/>
            <person name="McCowan C."/>
            <person name="Montmayeur A."/>
            <person name="Murphy C."/>
            <person name="Neiman D."/>
            <person name="Pearson M."/>
            <person name="Priest M."/>
            <person name="Roberts A."/>
            <person name="Saif S."/>
            <person name="Shea T."/>
            <person name="Sisk P."/>
            <person name="Sykes S."/>
            <person name="Wortman J."/>
            <person name="Nusbaum C."/>
            <person name="Birren B."/>
        </authorList>
    </citation>
    <scope>NUCLEOTIDE SEQUENCE [LARGE SCALE GENOMIC DNA]</scope>
    <source>
        <strain evidence="4">race PST-78</strain>
    </source>
</reference>
<evidence type="ECO:0000256" key="1">
    <source>
        <dbReference type="SAM" id="MobiDB-lite"/>
    </source>
</evidence>
<accession>A0A0L0UR23</accession>